<dbReference type="PANTHER" id="PTHR34478">
    <property type="entry name" value="PROTEIN LEMA"/>
    <property type="match status" value="1"/>
</dbReference>
<evidence type="ECO:0000256" key="4">
    <source>
        <dbReference type="ARBA" id="ARBA00022989"/>
    </source>
</evidence>
<dbReference type="GO" id="GO:0016020">
    <property type="term" value="C:membrane"/>
    <property type="evidence" value="ECO:0007669"/>
    <property type="project" value="UniProtKB-SubCell"/>
</dbReference>
<keyword evidence="4 6" id="KW-1133">Transmembrane helix</keyword>
<feature type="transmembrane region" description="Helical" evidence="6">
    <location>
        <begin position="26"/>
        <end position="43"/>
    </location>
</feature>
<dbReference type="InterPro" id="IPR023353">
    <property type="entry name" value="LemA-like_dom_sf"/>
</dbReference>
<dbReference type="Proteomes" id="UP000018769">
    <property type="component" value="Chromosome I"/>
</dbReference>
<proteinExistence type="inferred from homology"/>
<dbReference type="EMBL" id="HG793133">
    <property type="protein sequence ID" value="CDK30127.1"/>
    <property type="molecule type" value="Genomic_DNA"/>
</dbReference>
<dbReference type="STRING" id="673862.BABL1_gene_821"/>
<dbReference type="SUPFAM" id="SSF140478">
    <property type="entry name" value="LemA-like"/>
    <property type="match status" value="1"/>
</dbReference>
<dbReference type="PANTHER" id="PTHR34478:SF2">
    <property type="entry name" value="MEMBRANE PROTEIN"/>
    <property type="match status" value="1"/>
</dbReference>
<dbReference type="AlphaFoldDB" id="V6DEV1"/>
<protein>
    <submittedName>
        <fullName evidence="7">Uncharacterized conserved protein</fullName>
    </submittedName>
</protein>
<name>V6DEV1_9BACT</name>
<keyword evidence="3 6" id="KW-0812">Transmembrane</keyword>
<sequence length="207" mass="23654">MLLLYNKSNYANKKQIIKIKVKKMNIIVYLLGALALASIWLMFKYNKLVHLKALLDEAWSGIDVQLKRRSDLIPNLVETVKGYSTHEKSVFENVAKFRSAAINSRNIEEKINAEAGLSRALRSLFAVAESYPELKANQNFLSLQGELSSIENELQLARRYYNGTARNYNTVVRKFPDNIVASLTGFKVAPYFEVTTTEERENPKVKF</sequence>
<dbReference type="HOGENOM" id="CLU_056714_2_2_7"/>
<dbReference type="KEGG" id="dpb:BABL1_gene_821"/>
<organism evidence="7 8">
    <name type="scientific">Candidatus Babela massiliensis</name>
    <dbReference type="NCBI Taxonomy" id="673862"/>
    <lineage>
        <taxon>Bacteria</taxon>
        <taxon>Candidatus Babelota</taxon>
        <taxon>Candidatus Babeliae</taxon>
        <taxon>Candidatus Babeliales</taxon>
        <taxon>Candidatus Babeliaceae</taxon>
        <taxon>Candidatus Babela</taxon>
    </lineage>
</organism>
<comment type="similarity">
    <text evidence="2">Belongs to the LemA family.</text>
</comment>
<dbReference type="eggNOG" id="COG1704">
    <property type="taxonomic scope" value="Bacteria"/>
</dbReference>
<comment type="subcellular location">
    <subcellularLocation>
        <location evidence="1">Membrane</location>
        <topology evidence="1">Single-pass membrane protein</topology>
    </subcellularLocation>
</comment>
<gene>
    <name evidence="7" type="ORF">BABL1_gene_821</name>
</gene>
<dbReference type="Gene3D" id="1.20.1440.20">
    <property type="entry name" value="LemA-like domain"/>
    <property type="match status" value="1"/>
</dbReference>
<evidence type="ECO:0000256" key="3">
    <source>
        <dbReference type="ARBA" id="ARBA00022692"/>
    </source>
</evidence>
<keyword evidence="5 6" id="KW-0472">Membrane</keyword>
<evidence type="ECO:0000256" key="1">
    <source>
        <dbReference type="ARBA" id="ARBA00004167"/>
    </source>
</evidence>
<evidence type="ECO:0000256" key="2">
    <source>
        <dbReference type="ARBA" id="ARBA00008854"/>
    </source>
</evidence>
<evidence type="ECO:0000256" key="5">
    <source>
        <dbReference type="ARBA" id="ARBA00023136"/>
    </source>
</evidence>
<accession>V6DEV1</accession>
<dbReference type="Pfam" id="PF04011">
    <property type="entry name" value="LemA"/>
    <property type="match status" value="1"/>
</dbReference>
<reference evidence="7 8" key="1">
    <citation type="journal article" date="2015" name="Biol. Direct">
        <title>Babela massiliensis, a representative of a widespread bacterial phylum with unusual adaptations to parasitism in amoebae.</title>
        <authorList>
            <person name="Pagnier I."/>
            <person name="Yutin N."/>
            <person name="Croce O."/>
            <person name="Makarova K.S."/>
            <person name="Wolf Y.I."/>
            <person name="Benamar S."/>
            <person name="Raoult D."/>
            <person name="Koonin E.V."/>
            <person name="La Scola B."/>
        </authorList>
    </citation>
    <scope>NUCLEOTIDE SEQUENCE [LARGE SCALE GENOMIC DNA]</scope>
    <source>
        <strain evidence="8">BABL1</strain>
    </source>
</reference>
<dbReference type="PATRIC" id="fig|673862.3.peg.15"/>
<keyword evidence="8" id="KW-1185">Reference proteome</keyword>
<evidence type="ECO:0000313" key="7">
    <source>
        <dbReference type="EMBL" id="CDK30127.1"/>
    </source>
</evidence>
<evidence type="ECO:0000313" key="8">
    <source>
        <dbReference type="Proteomes" id="UP000018769"/>
    </source>
</evidence>
<dbReference type="InterPro" id="IPR007156">
    <property type="entry name" value="MamQ_LemA"/>
</dbReference>
<evidence type="ECO:0000256" key="6">
    <source>
        <dbReference type="SAM" id="Phobius"/>
    </source>
</evidence>